<dbReference type="AlphaFoldDB" id="A0A255YVV8"/>
<evidence type="ECO:0000313" key="2">
    <source>
        <dbReference type="Proteomes" id="UP000216605"/>
    </source>
</evidence>
<reference evidence="1 2" key="1">
    <citation type="submission" date="2017-07" db="EMBL/GenBank/DDBJ databases">
        <title>Flavobacterium cyanobacteriorum sp. nov., isolated from cyanobacterial aggregates in a eutrophic lake.</title>
        <authorList>
            <person name="Cai H."/>
        </authorList>
    </citation>
    <scope>NUCLEOTIDE SEQUENCE [LARGE SCALE GENOMIC DNA]</scope>
    <source>
        <strain evidence="1 2">TH021</strain>
    </source>
</reference>
<dbReference type="RefSeq" id="WP_094416265.1">
    <property type="nucleotide sequence ID" value="NZ_NOXV01000299.1"/>
</dbReference>
<keyword evidence="2" id="KW-1185">Reference proteome</keyword>
<evidence type="ECO:0000313" key="1">
    <source>
        <dbReference type="EMBL" id="OYQ33311.1"/>
    </source>
</evidence>
<dbReference type="EMBL" id="NOXV01000299">
    <property type="protein sequence ID" value="OYQ33311.1"/>
    <property type="molecule type" value="Genomic_DNA"/>
</dbReference>
<sequence>MKKNDSIQVFYTTDGSINFNEIQAFWVKVKGSNKNQTVALEFPKDTVPTQLRIDLGRNRDQDDIVLNQVKFFYKEKALEIKGRDIYNYFWLNDSYATLDRKTGLLRKKVKGQLNGPMLYPNADNLKHCLIELTSINSNHLPSKRN</sequence>
<comment type="caution">
    <text evidence="1">The sequence shown here is derived from an EMBL/GenBank/DDBJ whole genome shotgun (WGS) entry which is preliminary data.</text>
</comment>
<name>A0A255YVV8_9FLAO</name>
<protein>
    <submittedName>
        <fullName evidence="1">Uncharacterized protein</fullName>
    </submittedName>
</protein>
<dbReference type="Proteomes" id="UP000216605">
    <property type="component" value="Unassembled WGS sequence"/>
</dbReference>
<accession>A0A255YVV8</accession>
<organism evidence="1 2">
    <name type="scientific">Flavobacterium cyanobacteriorum</name>
    <dbReference type="NCBI Taxonomy" id="2022802"/>
    <lineage>
        <taxon>Bacteria</taxon>
        <taxon>Pseudomonadati</taxon>
        <taxon>Bacteroidota</taxon>
        <taxon>Flavobacteriia</taxon>
        <taxon>Flavobacteriales</taxon>
        <taxon>Flavobacteriaceae</taxon>
        <taxon>Flavobacterium</taxon>
    </lineage>
</organism>
<proteinExistence type="predicted"/>
<gene>
    <name evidence="1" type="ORF">CHU92_13040</name>
</gene>